<evidence type="ECO:0000256" key="5">
    <source>
        <dbReference type="ARBA" id="ARBA00022475"/>
    </source>
</evidence>
<evidence type="ECO:0000256" key="4">
    <source>
        <dbReference type="ARBA" id="ARBA00022448"/>
    </source>
</evidence>
<dbReference type="InterPro" id="IPR006135">
    <property type="entry name" value="T3SS_substrate_exporter"/>
</dbReference>
<evidence type="ECO:0000256" key="10">
    <source>
        <dbReference type="ARBA" id="ARBA00023136"/>
    </source>
</evidence>
<dbReference type="AlphaFoldDB" id="A0A4P6HL02"/>
<evidence type="ECO:0000256" key="2">
    <source>
        <dbReference type="ARBA" id="ARBA00010690"/>
    </source>
</evidence>
<evidence type="ECO:0000313" key="15">
    <source>
        <dbReference type="EMBL" id="QAZ67811.1"/>
    </source>
</evidence>
<protein>
    <recommendedName>
        <fullName evidence="3 13">Flagellar biosynthetic protein FlhB</fullName>
    </recommendedName>
</protein>
<dbReference type="InterPro" id="IPR006136">
    <property type="entry name" value="FlhB"/>
</dbReference>
<dbReference type="KEGG" id="dcb:C3Y92_11500"/>
<dbReference type="PANTHER" id="PTHR30531">
    <property type="entry name" value="FLAGELLAR BIOSYNTHETIC PROTEIN FLHB"/>
    <property type="match status" value="1"/>
</dbReference>
<keyword evidence="8 13" id="KW-0653">Protein transport</keyword>
<keyword evidence="11 13" id="KW-1006">Bacterial flagellum protein export</keyword>
<evidence type="ECO:0000256" key="7">
    <source>
        <dbReference type="ARBA" id="ARBA00022795"/>
    </source>
</evidence>
<comment type="function">
    <text evidence="12 13">Required for formation of the rod structure in the basal body of the flagellar apparatus. Together with FliI and FliH, may constitute the export apparatus of flagellin.</text>
</comment>
<feature type="region of interest" description="Disordered" evidence="14">
    <location>
        <begin position="1"/>
        <end position="27"/>
    </location>
</feature>
<dbReference type="PRINTS" id="PR00950">
    <property type="entry name" value="TYPE3IMSPROT"/>
</dbReference>
<dbReference type="RefSeq" id="WP_129352738.1">
    <property type="nucleotide sequence ID" value="NZ_CP026538.1"/>
</dbReference>
<keyword evidence="6 13" id="KW-0812">Transmembrane</keyword>
<keyword evidence="10 13" id="KW-0472">Membrane</keyword>
<evidence type="ECO:0000256" key="1">
    <source>
        <dbReference type="ARBA" id="ARBA00004651"/>
    </source>
</evidence>
<keyword evidence="15" id="KW-0282">Flagellum</keyword>
<dbReference type="Pfam" id="PF01312">
    <property type="entry name" value="Bac_export_2"/>
    <property type="match status" value="1"/>
</dbReference>
<accession>A0A4P6HL02</accession>
<evidence type="ECO:0000256" key="6">
    <source>
        <dbReference type="ARBA" id="ARBA00022692"/>
    </source>
</evidence>
<feature type="compositionally biased region" description="Basic and acidic residues" evidence="14">
    <location>
        <begin position="1"/>
        <end position="24"/>
    </location>
</feature>
<organism evidence="15 16">
    <name type="scientific">Solidesulfovibrio carbinolicus</name>
    <dbReference type="NCBI Taxonomy" id="296842"/>
    <lineage>
        <taxon>Bacteria</taxon>
        <taxon>Pseudomonadati</taxon>
        <taxon>Thermodesulfobacteriota</taxon>
        <taxon>Desulfovibrionia</taxon>
        <taxon>Desulfovibrionales</taxon>
        <taxon>Desulfovibrionaceae</taxon>
        <taxon>Solidesulfovibrio</taxon>
    </lineage>
</organism>
<reference evidence="15 16" key="1">
    <citation type="submission" date="2018-02" db="EMBL/GenBank/DDBJ databases">
        <title>Genome sequence of Desulfovibrio carbinolicus DSM 3852.</title>
        <authorList>
            <person name="Wilbanks E."/>
            <person name="Skennerton C.T."/>
            <person name="Orphan V.J."/>
        </authorList>
    </citation>
    <scope>NUCLEOTIDE SEQUENCE [LARGE SCALE GENOMIC DNA]</scope>
    <source>
        <strain evidence="15 16">DSM 3852</strain>
    </source>
</reference>
<keyword evidence="5 13" id="KW-1003">Cell membrane</keyword>
<evidence type="ECO:0000256" key="11">
    <source>
        <dbReference type="ARBA" id="ARBA00023225"/>
    </source>
</evidence>
<evidence type="ECO:0000256" key="3">
    <source>
        <dbReference type="ARBA" id="ARBA00021622"/>
    </source>
</evidence>
<dbReference type="InterPro" id="IPR029025">
    <property type="entry name" value="T3SS_substrate_exporter_C"/>
</dbReference>
<feature type="transmembrane region" description="Helical" evidence="13">
    <location>
        <begin position="193"/>
        <end position="212"/>
    </location>
</feature>
<evidence type="ECO:0000313" key="16">
    <source>
        <dbReference type="Proteomes" id="UP000293296"/>
    </source>
</evidence>
<evidence type="ECO:0000256" key="9">
    <source>
        <dbReference type="ARBA" id="ARBA00022989"/>
    </source>
</evidence>
<gene>
    <name evidence="13 15" type="primary">flhB</name>
    <name evidence="15" type="ORF">C3Y92_11500</name>
</gene>
<dbReference type="SUPFAM" id="SSF160544">
    <property type="entry name" value="EscU C-terminal domain-like"/>
    <property type="match status" value="1"/>
</dbReference>
<sequence length="357" mass="40880">MARDPSKTEKATPKRESKAREKGSVPRSQELPKLTVLVAGLLTVRFTIGTINEQMQEIYRTFLGGRLDFGGTTDDVAALMWSLSAKLAIMLLPLLLVMAVVAFVTQRLQVGEVWRPKIFEPDFSNILNPLQGLQRMLISTQTIVNLAKQTAMAFAISLVPYLILRKRFNEFLPLFYQSVDNIALFLLDNGFDMVLYTLLPMFVIAILDVWYTRWDYAENLKMTKDEVKDEYKQSFGDPHVKQQQKRKMMEVMQRRMLQDVPKADVVITNPTHIACALRYNPMESPAPMLLAKGADFMAEKIKDIAKEHKVPIRENKPLAQALYKNVEIGQVIPEDLYQAVASILAQLDKFRRFNRPR</sequence>
<keyword evidence="9 13" id="KW-1133">Transmembrane helix</keyword>
<keyword evidence="4 13" id="KW-0813">Transport</keyword>
<feature type="transmembrane region" description="Helical" evidence="13">
    <location>
        <begin position="146"/>
        <end position="164"/>
    </location>
</feature>
<dbReference type="Gene3D" id="3.40.1690.10">
    <property type="entry name" value="secretion proteins EscU"/>
    <property type="match status" value="1"/>
</dbReference>
<keyword evidence="16" id="KW-1185">Reference proteome</keyword>
<dbReference type="NCBIfam" id="TIGR00328">
    <property type="entry name" value="flhB"/>
    <property type="match status" value="1"/>
</dbReference>
<dbReference type="GO" id="GO:0005886">
    <property type="term" value="C:plasma membrane"/>
    <property type="evidence" value="ECO:0007669"/>
    <property type="project" value="UniProtKB-SubCell"/>
</dbReference>
<dbReference type="Gene3D" id="6.10.250.2080">
    <property type="match status" value="1"/>
</dbReference>
<proteinExistence type="inferred from homology"/>
<evidence type="ECO:0000256" key="14">
    <source>
        <dbReference type="SAM" id="MobiDB-lite"/>
    </source>
</evidence>
<evidence type="ECO:0000256" key="13">
    <source>
        <dbReference type="RuleBase" id="RU364091"/>
    </source>
</evidence>
<dbReference type="EMBL" id="CP026538">
    <property type="protein sequence ID" value="QAZ67811.1"/>
    <property type="molecule type" value="Genomic_DNA"/>
</dbReference>
<name>A0A4P6HL02_9BACT</name>
<dbReference type="OrthoDB" id="9807950at2"/>
<dbReference type="GO" id="GO:0044780">
    <property type="term" value="P:bacterial-type flagellum assembly"/>
    <property type="evidence" value="ECO:0007669"/>
    <property type="project" value="InterPro"/>
</dbReference>
<dbReference type="Proteomes" id="UP000293296">
    <property type="component" value="Chromosome"/>
</dbReference>
<evidence type="ECO:0000256" key="8">
    <source>
        <dbReference type="ARBA" id="ARBA00022927"/>
    </source>
</evidence>
<comment type="subcellular location">
    <subcellularLocation>
        <location evidence="1">Cell membrane</location>
        <topology evidence="1">Multi-pass membrane protein</topology>
    </subcellularLocation>
</comment>
<keyword evidence="15" id="KW-0969">Cilium</keyword>
<keyword evidence="15" id="KW-0966">Cell projection</keyword>
<keyword evidence="7 13" id="KW-1005">Bacterial flagellum biogenesis</keyword>
<comment type="similarity">
    <text evidence="2 13">Belongs to the type III secretion exporter family.</text>
</comment>
<comment type="caution">
    <text evidence="13">Lacks conserved residue(s) required for the propagation of feature annotation.</text>
</comment>
<dbReference type="PANTHER" id="PTHR30531:SF12">
    <property type="entry name" value="FLAGELLAR BIOSYNTHETIC PROTEIN FLHB"/>
    <property type="match status" value="1"/>
</dbReference>
<evidence type="ECO:0000256" key="12">
    <source>
        <dbReference type="ARBA" id="ARBA00025078"/>
    </source>
</evidence>
<dbReference type="GO" id="GO:0009306">
    <property type="term" value="P:protein secretion"/>
    <property type="evidence" value="ECO:0007669"/>
    <property type="project" value="InterPro"/>
</dbReference>
<feature type="transmembrane region" description="Helical" evidence="13">
    <location>
        <begin position="87"/>
        <end position="105"/>
    </location>
</feature>